<dbReference type="EMBL" id="BSEO01000001">
    <property type="protein sequence ID" value="GLJ78719.1"/>
    <property type="molecule type" value="Genomic_DNA"/>
</dbReference>
<keyword evidence="2 4" id="KW-0238">DNA-binding</keyword>
<reference evidence="6" key="1">
    <citation type="journal article" date="2014" name="Int. J. Syst. Evol. Microbiol.">
        <title>Complete genome sequence of Corynebacterium casei LMG S-19264T (=DSM 44701T), isolated from a smear-ripened cheese.</title>
        <authorList>
            <consortium name="US DOE Joint Genome Institute (JGI-PGF)"/>
            <person name="Walter F."/>
            <person name="Albersmeier A."/>
            <person name="Kalinowski J."/>
            <person name="Ruckert C."/>
        </authorList>
    </citation>
    <scope>NUCLEOTIDE SEQUENCE</scope>
    <source>
        <strain evidence="6">VKM Ac-1447</strain>
    </source>
</reference>
<proteinExistence type="predicted"/>
<evidence type="ECO:0000256" key="1">
    <source>
        <dbReference type="ARBA" id="ARBA00023015"/>
    </source>
</evidence>
<evidence type="ECO:0000313" key="6">
    <source>
        <dbReference type="EMBL" id="GLJ78719.1"/>
    </source>
</evidence>
<dbReference type="AlphaFoldDB" id="A0A9W6M2F2"/>
<keyword evidence="1" id="KW-0805">Transcription regulation</keyword>
<dbReference type="InterPro" id="IPR009057">
    <property type="entry name" value="Homeodomain-like_sf"/>
</dbReference>
<dbReference type="InterPro" id="IPR054126">
    <property type="entry name" value="CprB_TetR_C"/>
</dbReference>
<keyword evidence="3" id="KW-0804">Transcription</keyword>
<dbReference type="InterPro" id="IPR047923">
    <property type="entry name" value="ArpA-like"/>
</dbReference>
<accession>A0A9W6M2F2</accession>
<dbReference type="InterPro" id="IPR036271">
    <property type="entry name" value="Tet_transcr_reg_TetR-rel_C_sf"/>
</dbReference>
<sequence>MARQERAIQTRERLLSAAAEEFDANGFLATRLIDIAERAHVTRGSLYFHFESKADLASALAAQQYESWAQYVPARRKQGYHGIELLMLFAHDLAIGFRDDVASRAAMRLIKEAAHVEATLPTPFEGWITDVKALLGEARDLGEIGDTIDLGQVSWVIVASIFGVQEMGDQLEQRQGICERLDAMWLYLLPGLGITHAEAYVDRMIAAA</sequence>
<dbReference type="GO" id="GO:0000976">
    <property type="term" value="F:transcription cis-regulatory region binding"/>
    <property type="evidence" value="ECO:0007669"/>
    <property type="project" value="TreeGrafter"/>
</dbReference>
<comment type="caution">
    <text evidence="6">The sequence shown here is derived from an EMBL/GenBank/DDBJ whole genome shotgun (WGS) entry which is preliminary data.</text>
</comment>
<dbReference type="PANTHER" id="PTHR30055">
    <property type="entry name" value="HTH-TYPE TRANSCRIPTIONAL REGULATOR RUTR"/>
    <property type="match status" value="1"/>
</dbReference>
<dbReference type="RefSeq" id="WP_210005338.1">
    <property type="nucleotide sequence ID" value="NZ_BSEO01000001.1"/>
</dbReference>
<dbReference type="Pfam" id="PF21935">
    <property type="entry name" value="TetR_C_45"/>
    <property type="match status" value="1"/>
</dbReference>
<protein>
    <submittedName>
        <fullName evidence="6">TetR family transcriptional regulator</fullName>
    </submittedName>
</protein>
<dbReference type="SUPFAM" id="SSF48498">
    <property type="entry name" value="Tetracyclin repressor-like, C-terminal domain"/>
    <property type="match status" value="1"/>
</dbReference>
<dbReference type="InterPro" id="IPR050109">
    <property type="entry name" value="HTH-type_TetR-like_transc_reg"/>
</dbReference>
<dbReference type="Pfam" id="PF00440">
    <property type="entry name" value="TetR_N"/>
    <property type="match status" value="1"/>
</dbReference>
<dbReference type="NCBIfam" id="NF041196">
    <property type="entry name" value="ScbR_bind_reg"/>
    <property type="match status" value="1"/>
</dbReference>
<evidence type="ECO:0000256" key="2">
    <source>
        <dbReference type="ARBA" id="ARBA00023125"/>
    </source>
</evidence>
<dbReference type="GO" id="GO:0003700">
    <property type="term" value="F:DNA-binding transcription factor activity"/>
    <property type="evidence" value="ECO:0007669"/>
    <property type="project" value="TreeGrafter"/>
</dbReference>
<evidence type="ECO:0000313" key="7">
    <source>
        <dbReference type="Proteomes" id="UP001142317"/>
    </source>
</evidence>
<evidence type="ECO:0000256" key="4">
    <source>
        <dbReference type="PROSITE-ProRule" id="PRU00335"/>
    </source>
</evidence>
<dbReference type="SUPFAM" id="SSF46689">
    <property type="entry name" value="Homeodomain-like"/>
    <property type="match status" value="1"/>
</dbReference>
<name>A0A9W6M2F2_9MICO</name>
<dbReference type="PROSITE" id="PS50977">
    <property type="entry name" value="HTH_TETR_2"/>
    <property type="match status" value="1"/>
</dbReference>
<dbReference type="Proteomes" id="UP001142317">
    <property type="component" value="Unassembled WGS sequence"/>
</dbReference>
<evidence type="ECO:0000259" key="5">
    <source>
        <dbReference type="PROSITE" id="PS50977"/>
    </source>
</evidence>
<dbReference type="PRINTS" id="PR00455">
    <property type="entry name" value="HTHTETR"/>
</dbReference>
<dbReference type="Gene3D" id="1.10.357.10">
    <property type="entry name" value="Tetracycline Repressor, domain 2"/>
    <property type="match status" value="1"/>
</dbReference>
<organism evidence="6 7">
    <name type="scientific">Microbacterium imperiale</name>
    <dbReference type="NCBI Taxonomy" id="33884"/>
    <lineage>
        <taxon>Bacteria</taxon>
        <taxon>Bacillati</taxon>
        <taxon>Actinomycetota</taxon>
        <taxon>Actinomycetes</taxon>
        <taxon>Micrococcales</taxon>
        <taxon>Microbacteriaceae</taxon>
        <taxon>Microbacterium</taxon>
    </lineage>
</organism>
<feature type="DNA-binding region" description="H-T-H motif" evidence="4">
    <location>
        <begin position="31"/>
        <end position="50"/>
    </location>
</feature>
<dbReference type="InterPro" id="IPR001647">
    <property type="entry name" value="HTH_TetR"/>
</dbReference>
<gene>
    <name evidence="6" type="ORF">GCM10017586_04010</name>
</gene>
<keyword evidence="7" id="KW-1185">Reference proteome</keyword>
<dbReference type="PANTHER" id="PTHR30055:SF234">
    <property type="entry name" value="HTH-TYPE TRANSCRIPTIONAL REGULATOR BETI"/>
    <property type="match status" value="1"/>
</dbReference>
<reference evidence="6" key="2">
    <citation type="submission" date="2023-01" db="EMBL/GenBank/DDBJ databases">
        <authorList>
            <person name="Sun Q."/>
            <person name="Evtushenko L."/>
        </authorList>
    </citation>
    <scope>NUCLEOTIDE SEQUENCE</scope>
    <source>
        <strain evidence="6">VKM Ac-1447</strain>
    </source>
</reference>
<evidence type="ECO:0000256" key="3">
    <source>
        <dbReference type="ARBA" id="ARBA00023163"/>
    </source>
</evidence>
<feature type="domain" description="HTH tetR-type" evidence="5">
    <location>
        <begin position="8"/>
        <end position="68"/>
    </location>
</feature>